<evidence type="ECO:0000313" key="3">
    <source>
        <dbReference type="Proteomes" id="UP000261540"/>
    </source>
</evidence>
<protein>
    <submittedName>
        <fullName evidence="2">Ssu-2 homolog, tandem duplicate 4</fullName>
    </submittedName>
</protein>
<dbReference type="AlphaFoldDB" id="A0A3B3SB86"/>
<name>A0A3B3SB86_9TELE</name>
<feature type="region of interest" description="Disordered" evidence="1">
    <location>
        <begin position="16"/>
        <end position="78"/>
    </location>
</feature>
<dbReference type="InterPro" id="IPR052789">
    <property type="entry name" value="SSUH2_homolog"/>
</dbReference>
<evidence type="ECO:0000256" key="1">
    <source>
        <dbReference type="SAM" id="MobiDB-lite"/>
    </source>
</evidence>
<dbReference type="OrthoDB" id="3355217at2759"/>
<dbReference type="PANTHER" id="PTHR48465">
    <property type="entry name" value="PROTEIN SSUH2 HOMOLOG"/>
    <property type="match status" value="1"/>
</dbReference>
<sequence>MDKLHLLSDQDVATGDAIPDNSYYKADTPSQPWASAPPEEMMDAVPGYEGIGASGGCVPPPAQDFPQTPSPEGQNRSWQIPSIGEEMAKEAFLEYVSSKCCYRSNPAKQMSIMDMHPLNTYRYRLVTFTETRSMDWATEPYNGGIVDGGMGHAPGPWDIAVSFSALFEDASQDIRVPYTSTVKGCESCLALGRIACTTCTASGYVQCSSCGGLGRVNSAAQPCPRCSGVGRVKCTSCSGIGTQTCNTCKGKRQLVTYLKLTVKWKNNVYESVANKQSGFPTEKLSQVTGDTVFSDIQPLVYPVIGFPDNDINRASNEAVRLHQAQFCSTGRILQQKQTIELIPITRVHYCWKEKTYIYFVYGVEHRVLTDDYPGKCLCCSIL</sequence>
<dbReference type="GeneTree" id="ENSGT00940000163873"/>
<dbReference type="CTD" id="101882914"/>
<dbReference type="Ensembl" id="ENSPKIT00000008779.1">
    <property type="protein sequence ID" value="ENSPKIP00000028004.1"/>
    <property type="gene ID" value="ENSPKIG00000009826.1"/>
</dbReference>
<reference evidence="2" key="1">
    <citation type="submission" date="2025-08" db="UniProtKB">
        <authorList>
            <consortium name="Ensembl"/>
        </authorList>
    </citation>
    <scope>IDENTIFICATION</scope>
</reference>
<proteinExistence type="predicted"/>
<organism evidence="2 3">
    <name type="scientific">Paramormyrops kingsleyae</name>
    <dbReference type="NCBI Taxonomy" id="1676925"/>
    <lineage>
        <taxon>Eukaryota</taxon>
        <taxon>Metazoa</taxon>
        <taxon>Chordata</taxon>
        <taxon>Craniata</taxon>
        <taxon>Vertebrata</taxon>
        <taxon>Euteleostomi</taxon>
        <taxon>Actinopterygii</taxon>
        <taxon>Neopterygii</taxon>
        <taxon>Teleostei</taxon>
        <taxon>Osteoglossocephala</taxon>
        <taxon>Osteoglossomorpha</taxon>
        <taxon>Osteoglossiformes</taxon>
        <taxon>Mormyridae</taxon>
        <taxon>Paramormyrops</taxon>
    </lineage>
</organism>
<dbReference type="PANTHER" id="PTHR48465:SF1">
    <property type="entry name" value="PROTEIN SSUH2 HOMOLOG"/>
    <property type="match status" value="1"/>
</dbReference>
<evidence type="ECO:0000313" key="2">
    <source>
        <dbReference type="Ensembl" id="ENSPKIP00000028004.1"/>
    </source>
</evidence>
<feature type="compositionally biased region" description="Polar residues" evidence="1">
    <location>
        <begin position="65"/>
        <end position="78"/>
    </location>
</feature>
<dbReference type="KEGG" id="pki:111843616"/>
<keyword evidence="3" id="KW-1185">Reference proteome</keyword>
<reference evidence="2" key="2">
    <citation type="submission" date="2025-09" db="UniProtKB">
        <authorList>
            <consortium name="Ensembl"/>
        </authorList>
    </citation>
    <scope>IDENTIFICATION</scope>
</reference>
<accession>A0A3B3SB86</accession>
<dbReference type="Proteomes" id="UP000261540">
    <property type="component" value="Unplaced"/>
</dbReference>